<dbReference type="GO" id="GO:0016757">
    <property type="term" value="F:glycosyltransferase activity"/>
    <property type="evidence" value="ECO:0007669"/>
    <property type="project" value="UniProtKB-KW"/>
</dbReference>
<accession>A0A3Q9J9D9</accession>
<dbReference type="EC" id="2.4.1.227" evidence="4"/>
<feature type="domain" description="N-acetyltransferase" evidence="3">
    <location>
        <begin position="327"/>
        <end position="480"/>
    </location>
</feature>
<evidence type="ECO:0000313" key="4">
    <source>
        <dbReference type="EMBL" id="AZS41014.1"/>
    </source>
</evidence>
<dbReference type="KEGG" id="moy:CVS54_02359"/>
<dbReference type="PANTHER" id="PTHR43877">
    <property type="entry name" value="AMINOALKYLPHOSPHONATE N-ACETYLTRANSFERASE-RELATED-RELATED"/>
    <property type="match status" value="1"/>
</dbReference>
<keyword evidence="2" id="KW-0012">Acyltransferase</keyword>
<reference evidence="4 5" key="1">
    <citation type="submission" date="2018-08" db="EMBL/GenBank/DDBJ databases">
        <title>Microbacterium oxydans strain HG3.</title>
        <authorList>
            <person name="ORTET P."/>
        </authorList>
    </citation>
    <scope>NUCLEOTIDE SEQUENCE [LARGE SCALE GENOMIC DNA]</scope>
    <source>
        <strain evidence="4 5">HG3</strain>
    </source>
</reference>
<dbReference type="Gene3D" id="3.40.630.30">
    <property type="match status" value="1"/>
</dbReference>
<dbReference type="CDD" id="cd04301">
    <property type="entry name" value="NAT_SF"/>
    <property type="match status" value="1"/>
</dbReference>
<protein>
    <submittedName>
        <fullName evidence="4">UDP-N-acetylglucosamine--N-acetylmuramyl-(Pentapeptide) pyrophosphoryl-undecaprenol N-acetylglucosamine transferase</fullName>
        <ecNumber evidence="4">2.4.1.227</ecNumber>
    </submittedName>
</protein>
<dbReference type="InterPro" id="IPR050832">
    <property type="entry name" value="Bact_Acetyltransf"/>
</dbReference>
<name>A0A3Q9J9D9_9MICO</name>
<dbReference type="PROSITE" id="PS51186">
    <property type="entry name" value="GNAT"/>
    <property type="match status" value="1"/>
</dbReference>
<evidence type="ECO:0000259" key="3">
    <source>
        <dbReference type="PROSITE" id="PS51186"/>
    </source>
</evidence>
<dbReference type="Pfam" id="PF13302">
    <property type="entry name" value="Acetyltransf_3"/>
    <property type="match status" value="1"/>
</dbReference>
<dbReference type="InterPro" id="IPR000182">
    <property type="entry name" value="GNAT_dom"/>
</dbReference>
<organism evidence="4 5">
    <name type="scientific">Microbacterium oxydans</name>
    <dbReference type="NCBI Taxonomy" id="82380"/>
    <lineage>
        <taxon>Bacteria</taxon>
        <taxon>Bacillati</taxon>
        <taxon>Actinomycetota</taxon>
        <taxon>Actinomycetes</taxon>
        <taxon>Micrococcales</taxon>
        <taxon>Microbacteriaceae</taxon>
        <taxon>Microbacterium</taxon>
    </lineage>
</organism>
<dbReference type="AlphaFoldDB" id="A0A3Q9J9D9"/>
<keyword evidence="4" id="KW-0328">Glycosyltransferase</keyword>
<dbReference type="InterPro" id="IPR016181">
    <property type="entry name" value="Acyl_CoA_acyltransferase"/>
</dbReference>
<dbReference type="SUPFAM" id="SSF55729">
    <property type="entry name" value="Acyl-CoA N-acyltransferases (Nat)"/>
    <property type="match status" value="1"/>
</dbReference>
<sequence>MGHLMRTLAIAAVARGRGWSVLLIGDIDEAGSAAAHRIEPDLAIRSVGAAELPETILAVAGEVDVLHIDAYTDVPDVRGSGTLVSNMQDGPYGVREADLSIDANLGAEETFARPDLTRHPLAGLDVAVVREQVLRQRAASHRPGAVPRVLVVMGGSDPRGLTAHVVQALDGVPAPLRVTVIDPRDRLEVRKAAAASVHDVQVRGFVDDLPALAREHDLAVTAAGTSVWDFACMGVPMAVLCAVDNQRPGYANVVRRGLAVGLGVPPHADLEARVAELGALLHDGDALAAQSAALRDTVDGLGTWRIVASWEQLVDAGPDEPRPSSPISVRPATRDDVRVLYDWRNDEATRAHSRSSEALEWDSHVSWLDRTLSDPDRRLLVIESEGRPVASTRWDRRSPTDWEASITVAPEQRGRGLAGAVLAASEQALIVDAPSRLLATVHTTNTASSKLFQRAGYLPHLPADAGGFATFAKWRLSPAG</sequence>
<evidence type="ECO:0000256" key="1">
    <source>
        <dbReference type="ARBA" id="ARBA00022679"/>
    </source>
</evidence>
<dbReference type="SUPFAM" id="SSF53756">
    <property type="entry name" value="UDP-Glycosyltransferase/glycogen phosphorylase"/>
    <property type="match status" value="1"/>
</dbReference>
<evidence type="ECO:0000313" key="5">
    <source>
        <dbReference type="Proteomes" id="UP000274841"/>
    </source>
</evidence>
<dbReference type="Proteomes" id="UP000274841">
    <property type="component" value="Chromosome"/>
</dbReference>
<keyword evidence="1 4" id="KW-0808">Transferase</keyword>
<proteinExistence type="predicted"/>
<dbReference type="GO" id="GO:0016747">
    <property type="term" value="F:acyltransferase activity, transferring groups other than amino-acyl groups"/>
    <property type="evidence" value="ECO:0007669"/>
    <property type="project" value="InterPro"/>
</dbReference>
<dbReference type="EMBL" id="CP031422">
    <property type="protein sequence ID" value="AZS41014.1"/>
    <property type="molecule type" value="Genomic_DNA"/>
</dbReference>
<evidence type="ECO:0000256" key="2">
    <source>
        <dbReference type="ARBA" id="ARBA00023315"/>
    </source>
</evidence>
<dbReference type="Gene3D" id="3.40.50.2000">
    <property type="entry name" value="Glycogen Phosphorylase B"/>
    <property type="match status" value="1"/>
</dbReference>
<gene>
    <name evidence="4" type="primary">murG_2</name>
    <name evidence="4" type="ORF">CVS54_02359</name>
</gene>